<feature type="signal peptide" evidence="1">
    <location>
        <begin position="1"/>
        <end position="19"/>
    </location>
</feature>
<keyword evidence="1" id="KW-0732">Signal</keyword>
<dbReference type="Pfam" id="PF02643">
    <property type="entry name" value="DUF192"/>
    <property type="match status" value="1"/>
</dbReference>
<dbReference type="RefSeq" id="WP_167084058.1">
    <property type="nucleotide sequence ID" value="NZ_BAAADC010000001.1"/>
</dbReference>
<dbReference type="AlphaFoldDB" id="A0A846N1T2"/>
<sequence length="156" mass="16468">MRRYILAALLLLCGCSQGAGGTPQTGLPRDHIVVDGRNGPAAFDVQMATTNDTRAKGLMFVTALGKHEGMLFDYGKEQPVAFWMKNTVISLDMIFIKADGTISTIAENAIPYSEAPVPSSEPVRAVLEIPGGEARAQGIEAGGKVHAKIFGNAPSP</sequence>
<dbReference type="InterPro" id="IPR038695">
    <property type="entry name" value="Saro_0823-like_sf"/>
</dbReference>
<name>A0A846N1T2_9PROT</name>
<dbReference type="EMBL" id="JAASRM010000001">
    <property type="protein sequence ID" value="NIK89934.1"/>
    <property type="molecule type" value="Genomic_DNA"/>
</dbReference>
<dbReference type="PANTHER" id="PTHR37953">
    <property type="entry name" value="UPF0127 PROTEIN MJ1496"/>
    <property type="match status" value="1"/>
</dbReference>
<accession>A0A846N1T2</accession>
<dbReference type="Gene3D" id="2.60.120.1140">
    <property type="entry name" value="Protein of unknown function DUF192"/>
    <property type="match status" value="1"/>
</dbReference>
<evidence type="ECO:0000256" key="1">
    <source>
        <dbReference type="SAM" id="SignalP"/>
    </source>
</evidence>
<protein>
    <recommendedName>
        <fullName evidence="4">DUF192 domain-containing protein</fullName>
    </recommendedName>
</protein>
<evidence type="ECO:0000313" key="3">
    <source>
        <dbReference type="Proteomes" id="UP000570514"/>
    </source>
</evidence>
<keyword evidence="3" id="KW-1185">Reference proteome</keyword>
<proteinExistence type="predicted"/>
<evidence type="ECO:0008006" key="4">
    <source>
        <dbReference type="Google" id="ProtNLM"/>
    </source>
</evidence>
<dbReference type="PANTHER" id="PTHR37953:SF1">
    <property type="entry name" value="UPF0127 PROTEIN MJ1496"/>
    <property type="match status" value="1"/>
</dbReference>
<reference evidence="2 3" key="1">
    <citation type="submission" date="2020-03" db="EMBL/GenBank/DDBJ databases">
        <title>Genomic Encyclopedia of Type Strains, Phase IV (KMG-IV): sequencing the most valuable type-strain genomes for metagenomic binning, comparative biology and taxonomic classification.</title>
        <authorList>
            <person name="Goeker M."/>
        </authorList>
    </citation>
    <scope>NUCLEOTIDE SEQUENCE [LARGE SCALE GENOMIC DNA]</scope>
    <source>
        <strain evidence="2 3">DSM 19867</strain>
    </source>
</reference>
<gene>
    <name evidence="2" type="ORF">FHS83_003252</name>
</gene>
<dbReference type="InterPro" id="IPR003795">
    <property type="entry name" value="DUF192"/>
</dbReference>
<organism evidence="2 3">
    <name type="scientific">Rhizomicrobium palustre</name>
    <dbReference type="NCBI Taxonomy" id="189966"/>
    <lineage>
        <taxon>Bacteria</taxon>
        <taxon>Pseudomonadati</taxon>
        <taxon>Pseudomonadota</taxon>
        <taxon>Alphaproteobacteria</taxon>
        <taxon>Micropepsales</taxon>
        <taxon>Micropepsaceae</taxon>
        <taxon>Rhizomicrobium</taxon>
    </lineage>
</organism>
<comment type="caution">
    <text evidence="2">The sequence shown here is derived from an EMBL/GenBank/DDBJ whole genome shotgun (WGS) entry which is preliminary data.</text>
</comment>
<feature type="chain" id="PRO_5032402833" description="DUF192 domain-containing protein" evidence="1">
    <location>
        <begin position="20"/>
        <end position="156"/>
    </location>
</feature>
<dbReference type="PROSITE" id="PS51257">
    <property type="entry name" value="PROKAR_LIPOPROTEIN"/>
    <property type="match status" value="1"/>
</dbReference>
<dbReference type="Proteomes" id="UP000570514">
    <property type="component" value="Unassembled WGS sequence"/>
</dbReference>
<evidence type="ECO:0000313" key="2">
    <source>
        <dbReference type="EMBL" id="NIK89934.1"/>
    </source>
</evidence>